<dbReference type="InterPro" id="IPR025110">
    <property type="entry name" value="AMP-bd_C"/>
</dbReference>
<evidence type="ECO:0000313" key="12">
    <source>
        <dbReference type="Proteomes" id="UP001165080"/>
    </source>
</evidence>
<feature type="domain" description="AMP-binding enzyme C-terminal" evidence="10">
    <location>
        <begin position="545"/>
        <end position="586"/>
    </location>
</feature>
<dbReference type="EC" id="6.2.1.3" evidence="6 7"/>
<dbReference type="SUPFAM" id="SSF56801">
    <property type="entry name" value="Acetyl-CoA synthetase-like"/>
    <property type="match status" value="1"/>
</dbReference>
<dbReference type="Proteomes" id="UP001165080">
    <property type="component" value="Unassembled WGS sequence"/>
</dbReference>
<dbReference type="GO" id="GO:0004467">
    <property type="term" value="F:long-chain fatty acid-CoA ligase activity"/>
    <property type="evidence" value="ECO:0007669"/>
    <property type="project" value="UniProtKB-EC"/>
</dbReference>
<evidence type="ECO:0000256" key="4">
    <source>
        <dbReference type="ARBA" id="ARBA00022832"/>
    </source>
</evidence>
<evidence type="ECO:0000313" key="11">
    <source>
        <dbReference type="EMBL" id="GLC51143.1"/>
    </source>
</evidence>
<dbReference type="InterPro" id="IPR042099">
    <property type="entry name" value="ANL_N_sf"/>
</dbReference>
<dbReference type="CDD" id="cd05927">
    <property type="entry name" value="LC-FACS_euk"/>
    <property type="match status" value="1"/>
</dbReference>
<feature type="domain" description="AMP-dependent synthetase/ligase" evidence="9">
    <location>
        <begin position="55"/>
        <end position="493"/>
    </location>
</feature>
<feature type="region of interest" description="Disordered" evidence="8">
    <location>
        <begin position="1"/>
        <end position="31"/>
    </location>
</feature>
<evidence type="ECO:0000256" key="6">
    <source>
        <dbReference type="ARBA" id="ARBA00026121"/>
    </source>
</evidence>
<dbReference type="PANTHER" id="PTHR43272:SF3">
    <property type="entry name" value="LONG CHAIN ACYL-COA SYNTHETASE 4"/>
    <property type="match status" value="1"/>
</dbReference>
<accession>A0A9W6BG51</accession>
<evidence type="ECO:0000256" key="5">
    <source>
        <dbReference type="ARBA" id="ARBA00022840"/>
    </source>
</evidence>
<dbReference type="OrthoDB" id="1700726at2759"/>
<evidence type="ECO:0000259" key="10">
    <source>
        <dbReference type="Pfam" id="PF13193"/>
    </source>
</evidence>
<dbReference type="GO" id="GO:0016020">
    <property type="term" value="C:membrane"/>
    <property type="evidence" value="ECO:0007669"/>
    <property type="project" value="TreeGrafter"/>
</dbReference>
<dbReference type="EMBL" id="BRXU01000004">
    <property type="protein sequence ID" value="GLC51143.1"/>
    <property type="molecule type" value="Genomic_DNA"/>
</dbReference>
<comment type="catalytic activity">
    <reaction evidence="7">
        <text>a long-chain fatty acid + ATP + CoA = a long-chain fatty acyl-CoA + AMP + diphosphate</text>
        <dbReference type="Rhea" id="RHEA:15421"/>
        <dbReference type="ChEBI" id="CHEBI:30616"/>
        <dbReference type="ChEBI" id="CHEBI:33019"/>
        <dbReference type="ChEBI" id="CHEBI:57287"/>
        <dbReference type="ChEBI" id="CHEBI:57560"/>
        <dbReference type="ChEBI" id="CHEBI:83139"/>
        <dbReference type="ChEBI" id="CHEBI:456215"/>
        <dbReference type="EC" id="6.2.1.3"/>
    </reaction>
</comment>
<feature type="compositionally biased region" description="Low complexity" evidence="8">
    <location>
        <begin position="673"/>
        <end position="688"/>
    </location>
</feature>
<evidence type="ECO:0000256" key="7">
    <source>
        <dbReference type="RuleBase" id="RU369030"/>
    </source>
</evidence>
<proteinExistence type="inferred from homology"/>
<protein>
    <recommendedName>
        <fullName evidence="6 7">Long-chain-fatty-acid--CoA ligase</fullName>
        <ecNumber evidence="6 7">6.2.1.3</ecNumber>
    </recommendedName>
</protein>
<keyword evidence="7" id="KW-0443">Lipid metabolism</keyword>
<comment type="caution">
    <text evidence="11">The sequence shown here is derived from an EMBL/GenBank/DDBJ whole genome shotgun (WGS) entry which is preliminary data.</text>
</comment>
<evidence type="ECO:0000256" key="3">
    <source>
        <dbReference type="ARBA" id="ARBA00022741"/>
    </source>
</evidence>
<keyword evidence="12" id="KW-1185">Reference proteome</keyword>
<comment type="function">
    <text evidence="7">Catalyzes the conversion of long-chain fatty acids to their active form acyl-CoAs for both synthesis of cellular lipids, and degradation via beta-oxidation.</text>
</comment>
<dbReference type="InterPro" id="IPR045311">
    <property type="entry name" value="LC-FACS_euk"/>
</dbReference>
<dbReference type="GO" id="GO:0005783">
    <property type="term" value="C:endoplasmic reticulum"/>
    <property type="evidence" value="ECO:0007669"/>
    <property type="project" value="TreeGrafter"/>
</dbReference>
<comment type="similarity">
    <text evidence="1 7">Belongs to the ATP-dependent AMP-binding enzyme family.</text>
</comment>
<evidence type="ECO:0000256" key="8">
    <source>
        <dbReference type="SAM" id="MobiDB-lite"/>
    </source>
</evidence>
<dbReference type="Gene3D" id="3.40.50.12780">
    <property type="entry name" value="N-terminal domain of ligase-like"/>
    <property type="match status" value="1"/>
</dbReference>
<dbReference type="PANTHER" id="PTHR43272">
    <property type="entry name" value="LONG-CHAIN-FATTY-ACID--COA LIGASE"/>
    <property type="match status" value="1"/>
</dbReference>
<dbReference type="Pfam" id="PF00501">
    <property type="entry name" value="AMP-binding"/>
    <property type="match status" value="1"/>
</dbReference>
<evidence type="ECO:0000259" key="9">
    <source>
        <dbReference type="Pfam" id="PF00501"/>
    </source>
</evidence>
<keyword evidence="2 7" id="KW-0436">Ligase</keyword>
<keyword evidence="4 7" id="KW-0276">Fatty acid metabolism</keyword>
<dbReference type="AlphaFoldDB" id="A0A9W6BG51"/>
<dbReference type="Pfam" id="PF13193">
    <property type="entry name" value="AMP-binding_C"/>
    <property type="match status" value="1"/>
</dbReference>
<reference evidence="11 12" key="1">
    <citation type="journal article" date="2023" name="Commun. Biol.">
        <title>Reorganization of the ancestral sex-determining regions during the evolution of trioecy in Pleodorina starrii.</title>
        <authorList>
            <person name="Takahashi K."/>
            <person name="Suzuki S."/>
            <person name="Kawai-Toyooka H."/>
            <person name="Yamamoto K."/>
            <person name="Hamaji T."/>
            <person name="Ootsuki R."/>
            <person name="Yamaguchi H."/>
            <person name="Kawachi M."/>
            <person name="Higashiyama T."/>
            <person name="Nozaki H."/>
        </authorList>
    </citation>
    <scope>NUCLEOTIDE SEQUENCE [LARGE SCALE GENOMIC DNA]</scope>
    <source>
        <strain evidence="11 12">NIES-4479</strain>
    </source>
</reference>
<gene>
    <name evidence="11" type="primary">PLEST007283</name>
    <name evidence="11" type="ORF">PLESTB_000470500</name>
</gene>
<feature type="region of interest" description="Disordered" evidence="8">
    <location>
        <begin position="673"/>
        <end position="697"/>
    </location>
</feature>
<name>A0A9W6BG51_9CHLO</name>
<evidence type="ECO:0000256" key="1">
    <source>
        <dbReference type="ARBA" id="ARBA00006432"/>
    </source>
</evidence>
<sequence length="697" mass="74730">MKSDRNPYPLLTEVEPARPAQDGRPEVGPVYRPTFHKDGFPKLEGVETCYDIFERSAKLYGDCPCLGERTVDPATGAAGPYTFLSYSEVAEAVVAVGSAYAKLGLKPGDRIGVLGANCKEWMMAMQGMNRMSMVCVPLYETLGDTAVEFIIKHGGTRLIVCSAPKLKVVAKALSSAAVRQVVDAGVVYWGAASEEANKALQSLAGSGVRALSWSELLDAGRGAEAAPVPPGPEDLCTIMYTSGTTGDPKGVMLPHRAVVSTIAAIEAFLVNCGERMGPSDSYLSYLPLAHIFDRVVEELMLNVGGCIGYWRGDIRALMDDVGAMKPTLFVGVPRVFERVYNGIRDKVASGSFLSRLIFNWTYYRKEYYMRAGYKESQASPISDMLVMKSIKERLGGRVRVLVSGSAPLSAQIESFMRVVCCAPFVQGYGLTEVCAAAFIATPDNYAHVGTVGAPMPCTELRLEAVPELGYSPSSNPPRGEVCLRGPALFSGYYENEAMTKEAMDADGFFHTGDVGEITADGSLKIVDRKKNIFKLSQGEYIAVEKVENVYKTCPMVEQVWVYGDSLQSALVAIVVPAEKALKAWGAENDSAAAADGLAGLCGSHAATAAVLAAMTAVGKAEKLNSLEQVKAIKLVPEQFTVENDLMTPSYKLKRAPLLKRYRPEVDELYRQLAAGAPPGQGQQAAAAGGKSGASTRV</sequence>
<dbReference type="GO" id="GO:0005524">
    <property type="term" value="F:ATP binding"/>
    <property type="evidence" value="ECO:0007669"/>
    <property type="project" value="UniProtKB-KW"/>
</dbReference>
<organism evidence="11 12">
    <name type="scientific">Pleodorina starrii</name>
    <dbReference type="NCBI Taxonomy" id="330485"/>
    <lineage>
        <taxon>Eukaryota</taxon>
        <taxon>Viridiplantae</taxon>
        <taxon>Chlorophyta</taxon>
        <taxon>core chlorophytes</taxon>
        <taxon>Chlorophyceae</taxon>
        <taxon>CS clade</taxon>
        <taxon>Chlamydomonadales</taxon>
        <taxon>Volvocaceae</taxon>
        <taxon>Pleodorina</taxon>
    </lineage>
</organism>
<dbReference type="InterPro" id="IPR020845">
    <property type="entry name" value="AMP-binding_CS"/>
</dbReference>
<evidence type="ECO:0000256" key="2">
    <source>
        <dbReference type="ARBA" id="ARBA00022598"/>
    </source>
</evidence>
<keyword evidence="3 7" id="KW-0547">Nucleotide-binding</keyword>
<keyword evidence="5 7" id="KW-0067">ATP-binding</keyword>
<dbReference type="InterPro" id="IPR000873">
    <property type="entry name" value="AMP-dep_synth/lig_dom"/>
</dbReference>
<dbReference type="PROSITE" id="PS00455">
    <property type="entry name" value="AMP_BINDING"/>
    <property type="match status" value="1"/>
</dbReference>